<dbReference type="eggNOG" id="COG4932">
    <property type="taxonomic scope" value="Bacteria"/>
</dbReference>
<dbReference type="Proteomes" id="UP000016566">
    <property type="component" value="Unassembled WGS sequence"/>
</dbReference>
<dbReference type="InterPro" id="IPR013783">
    <property type="entry name" value="Ig-like_fold"/>
</dbReference>
<name>U3ASA3_9RHOB</name>
<reference evidence="1" key="1">
    <citation type="journal article" date="2013" name="Genome Announc.">
        <title>Draft Genome Sequence of Loktanella cinnabarina LL-001T, Isolated from Deep-Sea Floor Sediment.</title>
        <authorList>
            <person name="Nishi S."/>
            <person name="Tsubouchi T."/>
            <person name="Takaki Y."/>
            <person name="Koyanagi R."/>
            <person name="Satoh N."/>
            <person name="Maruyama T."/>
            <person name="Hatada Y."/>
        </authorList>
    </citation>
    <scope>NUCLEOTIDE SEQUENCE [LARGE SCALE GENOMIC DNA]</scope>
    <source>
        <strain evidence="1">LL-001</strain>
    </source>
</reference>
<dbReference type="Gene3D" id="2.60.40.10">
    <property type="entry name" value="Immunoglobulins"/>
    <property type="match status" value="2"/>
</dbReference>
<sequence length="651" mass="68835">MIANDLLGGAPVVADEVTMSIIDDGGLDGVGIDGEGRITVPTFIDPGLYDVGYGVCEALNPANCIEGSARLSIVPIAAVSGMIYDDIDRNGRFDPAADRGVGAGYRVTVIDNDGRTQPIFDNKGQPVEFVTTDANGSYELYIDANEGYRVVMYSPAGEALGGFAISDLKPGQRLEDQNLPIDPSGVIYDSVTRAPIPGVRVTLTDAAGRALPARCLADPQQQDQVTGTDGFYRFDVAPAAAPQCPAVETEYRISMELPSGFVAGTSARLPVTSIEAYDATACVGDPIPGGNCEISASANPPLAGEAARYFMRFLLEPGDPNVINNHIAVDPVLADATLSITALTETARRGMPMRFRITAEEVEYDRVDITDLLPEGFVYAMGSARVNGSAVEPVVTGRELAFASLAADADDRIEILLDIVAAGEIAHGSHLSVAKLHDPDDGRVLARAEAVVTLELERIFDCADLVGRVYEDRDGDGYADAGEPGLAGALLRTPRGEAITVDAHGRFSVPCAMLPRDGIGSNMQLELDERSLPAGGIVTSDNPQVIRLTRGKMGRMDFGVLPGRKATLQITDAAFGPDGQLRAEWQAGMVEMMQALRAGPTRLGLVYLDPADRRVARARLNAISTAVTATHEGDANAPALVVETLIRGEAR</sequence>
<comment type="caution">
    <text evidence="1">The sequence shown here is derived from an EMBL/GenBank/DDBJ whole genome shotgun (WGS) entry which is preliminary data.</text>
</comment>
<dbReference type="RefSeq" id="WP_021695711.1">
    <property type="nucleotide sequence ID" value="NZ_BATB01000113.1"/>
</dbReference>
<evidence type="ECO:0000313" key="2">
    <source>
        <dbReference type="Proteomes" id="UP000016566"/>
    </source>
</evidence>
<keyword evidence="2" id="KW-1185">Reference proteome</keyword>
<evidence type="ECO:0008006" key="3">
    <source>
        <dbReference type="Google" id="ProtNLM"/>
    </source>
</evidence>
<dbReference type="STRING" id="1337093.MBELCI_3665"/>
<dbReference type="AlphaFoldDB" id="U3ASA3"/>
<protein>
    <recommendedName>
        <fullName evidence="3">SD-repeat containing protein B domain-containing protein</fullName>
    </recommendedName>
</protein>
<dbReference type="OrthoDB" id="9773411at2"/>
<accession>U3ASA3</accession>
<proteinExistence type="predicted"/>
<evidence type="ECO:0000313" key="1">
    <source>
        <dbReference type="EMBL" id="GAD57613.1"/>
    </source>
</evidence>
<organism evidence="1 2">
    <name type="scientific">Limimaricola cinnabarinus LL-001</name>
    <dbReference type="NCBI Taxonomy" id="1337093"/>
    <lineage>
        <taxon>Bacteria</taxon>
        <taxon>Pseudomonadati</taxon>
        <taxon>Pseudomonadota</taxon>
        <taxon>Alphaproteobacteria</taxon>
        <taxon>Rhodobacterales</taxon>
        <taxon>Paracoccaceae</taxon>
        <taxon>Limimaricola</taxon>
    </lineage>
</organism>
<dbReference type="SUPFAM" id="SSF117074">
    <property type="entry name" value="Hypothetical protein PA1324"/>
    <property type="match status" value="1"/>
</dbReference>
<dbReference type="EMBL" id="BATB01000113">
    <property type="protein sequence ID" value="GAD57613.1"/>
    <property type="molecule type" value="Genomic_DNA"/>
</dbReference>
<gene>
    <name evidence="1" type="ORF">MBELCI_3665</name>
</gene>